<feature type="compositionally biased region" description="Basic and acidic residues" evidence="3">
    <location>
        <begin position="299"/>
        <end position="312"/>
    </location>
</feature>
<dbReference type="Gene3D" id="3.90.70.80">
    <property type="match status" value="1"/>
</dbReference>
<comment type="caution">
    <text evidence="4">The sequence shown here is derived from an EMBL/GenBank/DDBJ whole genome shotgun (WGS) entry which is preliminary data.</text>
</comment>
<evidence type="ECO:0000256" key="3">
    <source>
        <dbReference type="SAM" id="MobiDB-lite"/>
    </source>
</evidence>
<dbReference type="CDD" id="cd22791">
    <property type="entry name" value="OTU_VRTN"/>
    <property type="match status" value="1"/>
</dbReference>
<name>A0ABN8QRJ2_9CNID</name>
<feature type="compositionally biased region" description="Polar residues" evidence="3">
    <location>
        <begin position="269"/>
        <end position="285"/>
    </location>
</feature>
<dbReference type="InterPro" id="IPR038822">
    <property type="entry name" value="Vertnin-like"/>
</dbReference>
<feature type="compositionally biased region" description="Basic and acidic residues" evidence="3">
    <location>
        <begin position="393"/>
        <end position="404"/>
    </location>
</feature>
<feature type="compositionally biased region" description="Polar residues" evidence="3">
    <location>
        <begin position="405"/>
        <end position="414"/>
    </location>
</feature>
<keyword evidence="5" id="KW-1185">Reference proteome</keyword>
<proteinExistence type="inferred from homology"/>
<accession>A0ABN8QRJ2</accession>
<evidence type="ECO:0000256" key="1">
    <source>
        <dbReference type="ARBA" id="ARBA00007290"/>
    </source>
</evidence>
<dbReference type="Proteomes" id="UP001159405">
    <property type="component" value="Unassembled WGS sequence"/>
</dbReference>
<feature type="region of interest" description="Disordered" evidence="3">
    <location>
        <begin position="269"/>
        <end position="571"/>
    </location>
</feature>
<feature type="compositionally biased region" description="Basic residues" evidence="3">
    <location>
        <begin position="562"/>
        <end position="571"/>
    </location>
</feature>
<reference evidence="4 5" key="1">
    <citation type="submission" date="2022-05" db="EMBL/GenBank/DDBJ databases">
        <authorList>
            <consortium name="Genoscope - CEA"/>
            <person name="William W."/>
        </authorList>
    </citation>
    <scope>NUCLEOTIDE SEQUENCE [LARGE SCALE GENOMIC DNA]</scope>
</reference>
<comment type="similarity">
    <text evidence="1">Belongs to the vertnin family.</text>
</comment>
<evidence type="ECO:0000313" key="4">
    <source>
        <dbReference type="EMBL" id="CAH3166908.1"/>
    </source>
</evidence>
<gene>
    <name evidence="4" type="ORF">PLOB_00007916</name>
</gene>
<evidence type="ECO:0000313" key="5">
    <source>
        <dbReference type="Proteomes" id="UP001159405"/>
    </source>
</evidence>
<feature type="compositionally biased region" description="Basic and acidic residues" evidence="3">
    <location>
        <begin position="415"/>
        <end position="560"/>
    </location>
</feature>
<evidence type="ECO:0000256" key="2">
    <source>
        <dbReference type="ARBA" id="ARBA00020188"/>
    </source>
</evidence>
<dbReference type="PANTHER" id="PTHR16081">
    <property type="entry name" value="VERTNIN"/>
    <property type="match status" value="1"/>
</dbReference>
<sequence length="571" mass="66417">MAFRDLKDLAANRGDFRKFYAVCEQLEKRWSDCKWNIEEAHFSSHFRSSQADKISSHIIPSKYADLVPIHSTGDGNCLFNSASLAICQNESRAIELRLRTCLELARNRDFYKTHPVLVHSRIPYHSGRNGPGIMPVETLYDLTCFDASSSCEFGEKGFDAAFENEITRTSLNYSYSGTLQIMALASVLGVPIQTVYPDQNHKLLPVYENVFQPRQGCHSANNVLVRILWTNTQGWPDRSKEFTVNHFVPLFKRGDEVFKAQNTARKLTKESNSWHGFVQTKQSKQQTDRKTFKQHNSKKITENAKRNRKESQSDEISGENKGVKGKRESTPDMKDRPENLGKDYQRTENNQGNGCIKNREGNKTTVQQGERKTQTKKNLNQKTRIKRSQQQLKPEKSKKKDEVKTAQTQENQGQSEEKSPQLQEDKGDRPKNKEQKHEEKSEEKPPRVQEEKTDRPKNKEQKNEEKSEEKPPRVQEEKTDQAENKEQKNEEKSEEKPTRVQEEKRDRLENKEQKSEQKSKKETPRVQEEKRDRLENKEQKNKEKSEGRPPLVQEEKEIGLKIRTKTTKKNK</sequence>
<feature type="compositionally biased region" description="Basic and acidic residues" evidence="3">
    <location>
        <begin position="321"/>
        <end position="346"/>
    </location>
</feature>
<dbReference type="EMBL" id="CALNXK010000139">
    <property type="protein sequence ID" value="CAH3166908.1"/>
    <property type="molecule type" value="Genomic_DNA"/>
</dbReference>
<dbReference type="PANTHER" id="PTHR16081:SF0">
    <property type="entry name" value="VERTNIN"/>
    <property type="match status" value="1"/>
</dbReference>
<organism evidence="4 5">
    <name type="scientific">Porites lobata</name>
    <dbReference type="NCBI Taxonomy" id="104759"/>
    <lineage>
        <taxon>Eukaryota</taxon>
        <taxon>Metazoa</taxon>
        <taxon>Cnidaria</taxon>
        <taxon>Anthozoa</taxon>
        <taxon>Hexacorallia</taxon>
        <taxon>Scleractinia</taxon>
        <taxon>Fungiina</taxon>
        <taxon>Poritidae</taxon>
        <taxon>Porites</taxon>
    </lineage>
</organism>
<dbReference type="InterPro" id="IPR047273">
    <property type="entry name" value="VRTN_OTU_dom"/>
</dbReference>
<protein>
    <recommendedName>
        <fullName evidence="2">Vertnin</fullName>
    </recommendedName>
</protein>